<name>A0A1U7LUA6_NEOID</name>
<gene>
    <name evidence="11" type="ORF">NEOLI_003864</name>
</gene>
<evidence type="ECO:0000313" key="11">
    <source>
        <dbReference type="EMBL" id="OLL26198.1"/>
    </source>
</evidence>
<dbReference type="GO" id="GO:1990527">
    <property type="term" value="C:Tec1p-Ste12p-Dig1p complex"/>
    <property type="evidence" value="ECO:0007669"/>
    <property type="project" value="TreeGrafter"/>
</dbReference>
<dbReference type="Pfam" id="PF00096">
    <property type="entry name" value="zf-C2H2"/>
    <property type="match status" value="2"/>
</dbReference>
<dbReference type="PROSITE" id="PS00028">
    <property type="entry name" value="ZINC_FINGER_C2H2_1"/>
    <property type="match status" value="2"/>
</dbReference>
<evidence type="ECO:0000256" key="5">
    <source>
        <dbReference type="ARBA" id="ARBA00023015"/>
    </source>
</evidence>
<keyword evidence="5" id="KW-0805">Transcription regulation</keyword>
<dbReference type="GO" id="GO:1990526">
    <property type="term" value="C:Ste12p-Dig1p-Dig2p complex"/>
    <property type="evidence" value="ECO:0007669"/>
    <property type="project" value="TreeGrafter"/>
</dbReference>
<dbReference type="GO" id="GO:0003700">
    <property type="term" value="F:DNA-binding transcription factor activity"/>
    <property type="evidence" value="ECO:0007669"/>
    <property type="project" value="TreeGrafter"/>
</dbReference>
<dbReference type="AlphaFoldDB" id="A0A1U7LUA6"/>
<feature type="domain" description="C2H2-type" evidence="10">
    <location>
        <begin position="215"/>
        <end position="244"/>
    </location>
</feature>
<dbReference type="Proteomes" id="UP000186594">
    <property type="component" value="Unassembled WGS sequence"/>
</dbReference>
<proteinExistence type="predicted"/>
<feature type="region of interest" description="Disordered" evidence="9">
    <location>
        <begin position="138"/>
        <end position="158"/>
    </location>
</feature>
<evidence type="ECO:0000256" key="1">
    <source>
        <dbReference type="ARBA" id="ARBA00004123"/>
    </source>
</evidence>
<evidence type="ECO:0000313" key="12">
    <source>
        <dbReference type="Proteomes" id="UP000186594"/>
    </source>
</evidence>
<evidence type="ECO:0000256" key="2">
    <source>
        <dbReference type="ARBA" id="ARBA00022723"/>
    </source>
</evidence>
<reference evidence="11 12" key="1">
    <citation type="submission" date="2016-04" db="EMBL/GenBank/DDBJ databases">
        <title>Evolutionary innovation and constraint leading to complex multicellularity in the Ascomycota.</title>
        <authorList>
            <person name="Cisse O."/>
            <person name="Nguyen A."/>
            <person name="Hewitt D.A."/>
            <person name="Jedd G."/>
            <person name="Stajich J.E."/>
        </authorList>
    </citation>
    <scope>NUCLEOTIDE SEQUENCE [LARGE SCALE GENOMIC DNA]</scope>
    <source>
        <strain evidence="11 12">DAH-3</strain>
    </source>
</reference>
<dbReference type="InterPro" id="IPR036236">
    <property type="entry name" value="Znf_C2H2_sf"/>
</dbReference>
<evidence type="ECO:0000256" key="6">
    <source>
        <dbReference type="ARBA" id="ARBA00023163"/>
    </source>
</evidence>
<keyword evidence="4" id="KW-0862">Zinc</keyword>
<evidence type="ECO:0000256" key="9">
    <source>
        <dbReference type="SAM" id="MobiDB-lite"/>
    </source>
</evidence>
<dbReference type="GO" id="GO:0008270">
    <property type="term" value="F:zinc ion binding"/>
    <property type="evidence" value="ECO:0007669"/>
    <property type="project" value="UniProtKB-KW"/>
</dbReference>
<dbReference type="STRING" id="1198029.A0A1U7LUA6"/>
<keyword evidence="7" id="KW-0539">Nucleus</keyword>
<dbReference type="SMART" id="SM00355">
    <property type="entry name" value="ZnF_C2H2"/>
    <property type="match status" value="2"/>
</dbReference>
<keyword evidence="12" id="KW-1185">Reference proteome</keyword>
<dbReference type="OrthoDB" id="10018191at2759"/>
<dbReference type="PANTHER" id="PTHR47427:SF1">
    <property type="entry name" value="PROTEIN STE12"/>
    <property type="match status" value="1"/>
</dbReference>
<evidence type="ECO:0000256" key="4">
    <source>
        <dbReference type="ARBA" id="ARBA00022833"/>
    </source>
</evidence>
<evidence type="ECO:0000259" key="10">
    <source>
        <dbReference type="PROSITE" id="PS50157"/>
    </source>
</evidence>
<comment type="subcellular location">
    <subcellularLocation>
        <location evidence="1">Nucleus</location>
    </subcellularLocation>
</comment>
<organism evidence="11 12">
    <name type="scientific">Neolecta irregularis (strain DAH-3)</name>
    <dbReference type="NCBI Taxonomy" id="1198029"/>
    <lineage>
        <taxon>Eukaryota</taxon>
        <taxon>Fungi</taxon>
        <taxon>Dikarya</taxon>
        <taxon>Ascomycota</taxon>
        <taxon>Taphrinomycotina</taxon>
        <taxon>Neolectales</taxon>
        <taxon>Neolectaceae</taxon>
        <taxon>Neolecta</taxon>
    </lineage>
</organism>
<dbReference type="GO" id="GO:0005634">
    <property type="term" value="C:nucleus"/>
    <property type="evidence" value="ECO:0007669"/>
    <property type="project" value="UniProtKB-SubCell"/>
</dbReference>
<evidence type="ECO:0000256" key="7">
    <source>
        <dbReference type="ARBA" id="ARBA00023242"/>
    </source>
</evidence>
<sequence>MISSYPLMHSTSVPRIDIRKNQPAGRDMTLESAHSPFPTPPVDTTVSVCLSSPENEHPAYCSDLLQTPLQPHPHAYNHYNTTASCADDFSPSPYLSKTHSEGSFPHDLSFPLFSIPDTPRHSPSPAQYVQPGHYNKSLFRPCSSEPRQRKQRRSSKVDGEYAARIALGSIKPYDDQTLIVSNDDKPFPCVSCGSRFIRMEHLKRHERTHTTVKNYECYIPGCGRTFNRGDNFQAHLYTHTKQGGRNKYVPGLKDTLDREKAQKLAERQSRS</sequence>
<dbReference type="InterPro" id="IPR052127">
    <property type="entry name" value="STE12_transcription_factor"/>
</dbReference>
<dbReference type="PANTHER" id="PTHR47427">
    <property type="entry name" value="PROTEIN STE12"/>
    <property type="match status" value="1"/>
</dbReference>
<accession>A0A1U7LUA6</accession>
<dbReference type="PROSITE" id="PS50157">
    <property type="entry name" value="ZINC_FINGER_C2H2_2"/>
    <property type="match status" value="2"/>
</dbReference>
<evidence type="ECO:0000256" key="3">
    <source>
        <dbReference type="ARBA" id="ARBA00022771"/>
    </source>
</evidence>
<comment type="caution">
    <text evidence="11">The sequence shown here is derived from an EMBL/GenBank/DDBJ whole genome shotgun (WGS) entry which is preliminary data.</text>
</comment>
<dbReference type="InterPro" id="IPR013087">
    <property type="entry name" value="Znf_C2H2_type"/>
</dbReference>
<dbReference type="SUPFAM" id="SSF57667">
    <property type="entry name" value="beta-beta-alpha zinc fingers"/>
    <property type="match status" value="1"/>
</dbReference>
<keyword evidence="3 8" id="KW-0863">Zinc-finger</keyword>
<dbReference type="FunFam" id="3.30.160.60:FF:000446">
    <property type="entry name" value="Zinc finger protein"/>
    <property type="match status" value="1"/>
</dbReference>
<evidence type="ECO:0000256" key="8">
    <source>
        <dbReference type="PROSITE-ProRule" id="PRU00042"/>
    </source>
</evidence>
<protein>
    <submittedName>
        <fullName evidence="11">Regulatory protein brlA</fullName>
    </submittedName>
</protein>
<keyword evidence="6" id="KW-0804">Transcription</keyword>
<dbReference type="EMBL" id="LXFE01000223">
    <property type="protein sequence ID" value="OLL26198.1"/>
    <property type="molecule type" value="Genomic_DNA"/>
</dbReference>
<dbReference type="Gene3D" id="3.30.160.60">
    <property type="entry name" value="Classic Zinc Finger"/>
    <property type="match status" value="2"/>
</dbReference>
<keyword evidence="2" id="KW-0479">Metal-binding</keyword>
<feature type="domain" description="C2H2-type" evidence="10">
    <location>
        <begin position="187"/>
        <end position="214"/>
    </location>
</feature>